<dbReference type="KEGG" id="dtx:ATSB10_34160"/>
<dbReference type="Proteomes" id="UP000077255">
    <property type="component" value="Chromosome"/>
</dbReference>
<evidence type="ECO:0000313" key="3">
    <source>
        <dbReference type="Proteomes" id="UP000077255"/>
    </source>
</evidence>
<feature type="region of interest" description="Disordered" evidence="1">
    <location>
        <begin position="1"/>
        <end position="40"/>
    </location>
</feature>
<evidence type="ECO:0000313" key="2">
    <source>
        <dbReference type="EMBL" id="AND70870.1"/>
    </source>
</evidence>
<dbReference type="EMBL" id="CP014841">
    <property type="protein sequence ID" value="AND70870.1"/>
    <property type="molecule type" value="Genomic_DNA"/>
</dbReference>
<protein>
    <submittedName>
        <fullName evidence="2">Uncharacterized protein</fullName>
    </submittedName>
</protein>
<accession>A0A160N4K6</accession>
<evidence type="ECO:0000256" key="1">
    <source>
        <dbReference type="SAM" id="MobiDB-lite"/>
    </source>
</evidence>
<proteinExistence type="predicted"/>
<organism evidence="2 3">
    <name type="scientific">Dyella thiooxydans</name>
    <dbReference type="NCBI Taxonomy" id="445710"/>
    <lineage>
        <taxon>Bacteria</taxon>
        <taxon>Pseudomonadati</taxon>
        <taxon>Pseudomonadota</taxon>
        <taxon>Gammaproteobacteria</taxon>
        <taxon>Lysobacterales</taxon>
        <taxon>Rhodanobacteraceae</taxon>
        <taxon>Dyella</taxon>
    </lineage>
</organism>
<sequence length="40" mass="4391">MQTHEKSFWKPARSASSRVCPPDTTTAAHQALPSRKRAPG</sequence>
<gene>
    <name evidence="2" type="ORF">ATSB10_34160</name>
</gene>
<reference evidence="2 3" key="1">
    <citation type="submission" date="2016-02" db="EMBL/GenBank/DDBJ databases">
        <title>Complete genome sequencing and analysis of ATSB10, Dyella thiooxydans isolated from rhizosphere soil of sunflower (Helianthus annuus L.).</title>
        <authorList>
            <person name="Lee Y."/>
            <person name="Hwangbo K."/>
            <person name="Chung H."/>
            <person name="Yoo J."/>
            <person name="Kim K.Y."/>
            <person name="Sa T.M."/>
            <person name="Um Y."/>
            <person name="Madhaiyan M."/>
        </authorList>
    </citation>
    <scope>NUCLEOTIDE SEQUENCE [LARGE SCALE GENOMIC DNA]</scope>
    <source>
        <strain evidence="2 3">ATSB10</strain>
    </source>
</reference>
<name>A0A160N4K6_9GAMM</name>
<dbReference type="AlphaFoldDB" id="A0A160N4K6"/>
<keyword evidence="3" id="KW-1185">Reference proteome</keyword>